<sequence>MPLPIFTIGHSTRTVAAFVTLLRAGEVGMVIDIRSVPRSRTNPQYNPEPLAEALAPYQIAHTRIGALGGLRKRSHEVPPETNGFWSNRSFHNYADWALTPDFRRGLDELLTLADTRRCAIMCAEAVWWRCHRRIVADYLLHEGREVFHLMGDDRVEPARPTPAAVPAADGLHYPAPE</sequence>
<protein>
    <submittedName>
        <fullName evidence="2">DUF488 domain-containing protein</fullName>
    </submittedName>
</protein>
<dbReference type="Proteomes" id="UP000298213">
    <property type="component" value="Unassembled WGS sequence"/>
</dbReference>
<dbReference type="InterPro" id="IPR014519">
    <property type="entry name" value="UCP024492"/>
</dbReference>
<evidence type="ECO:0000256" key="1">
    <source>
        <dbReference type="SAM" id="MobiDB-lite"/>
    </source>
</evidence>
<evidence type="ECO:0000313" key="2">
    <source>
        <dbReference type="EMBL" id="TFI60067.1"/>
    </source>
</evidence>
<feature type="region of interest" description="Disordered" evidence="1">
    <location>
        <begin position="158"/>
        <end position="177"/>
    </location>
</feature>
<dbReference type="InterPro" id="IPR007438">
    <property type="entry name" value="DUF488"/>
</dbReference>
<dbReference type="Pfam" id="PF04343">
    <property type="entry name" value="DUF488"/>
    <property type="match status" value="1"/>
</dbReference>
<dbReference type="PIRSF" id="PIRSF024492">
    <property type="entry name" value="UCP024492"/>
    <property type="match status" value="1"/>
</dbReference>
<dbReference type="RefSeq" id="WP_135083243.1">
    <property type="nucleotide sequence ID" value="NZ_SPDV01000002.1"/>
</dbReference>
<dbReference type="PANTHER" id="PTHR39337:SF1">
    <property type="entry name" value="BLR5642 PROTEIN"/>
    <property type="match status" value="1"/>
</dbReference>
<accession>A0A4Y8ZX49</accession>
<name>A0A4Y8ZX49_9SPHN</name>
<comment type="caution">
    <text evidence="2">The sequence shown here is derived from an EMBL/GenBank/DDBJ whole genome shotgun (WGS) entry which is preliminary data.</text>
</comment>
<dbReference type="EMBL" id="SPDV01000002">
    <property type="protein sequence ID" value="TFI60067.1"/>
    <property type="molecule type" value="Genomic_DNA"/>
</dbReference>
<dbReference type="OrthoDB" id="9789109at2"/>
<dbReference type="AlphaFoldDB" id="A0A4Y8ZX49"/>
<gene>
    <name evidence="2" type="ORF">E2493_02135</name>
</gene>
<organism evidence="2 3">
    <name type="scientific">Sphingomonas parva</name>
    <dbReference type="NCBI Taxonomy" id="2555898"/>
    <lineage>
        <taxon>Bacteria</taxon>
        <taxon>Pseudomonadati</taxon>
        <taxon>Pseudomonadota</taxon>
        <taxon>Alphaproteobacteria</taxon>
        <taxon>Sphingomonadales</taxon>
        <taxon>Sphingomonadaceae</taxon>
        <taxon>Sphingomonas</taxon>
    </lineage>
</organism>
<dbReference type="PANTHER" id="PTHR39337">
    <property type="entry name" value="BLR5642 PROTEIN"/>
    <property type="match status" value="1"/>
</dbReference>
<proteinExistence type="predicted"/>
<keyword evidence="3" id="KW-1185">Reference proteome</keyword>
<reference evidence="2 3" key="1">
    <citation type="submission" date="2019-03" db="EMBL/GenBank/DDBJ databases">
        <title>Genome sequence of Sphingomonas sp. 17J27-24.</title>
        <authorList>
            <person name="Kim M."/>
            <person name="Maeng S."/>
            <person name="Sathiyaraj S."/>
        </authorList>
    </citation>
    <scope>NUCLEOTIDE SEQUENCE [LARGE SCALE GENOMIC DNA]</scope>
    <source>
        <strain evidence="2 3">17J27-24</strain>
    </source>
</reference>
<evidence type="ECO:0000313" key="3">
    <source>
        <dbReference type="Proteomes" id="UP000298213"/>
    </source>
</evidence>